<proteinExistence type="predicted"/>
<sequence length="527" mass="60997">MNEHIKGSNSHGNSNELELVYAFDGKKVKDLNTNLKNFVQFIANDNNIKINNDTKLFAKYVSNNKLKQDFIVSFNERDFYISLKMGSGNSVHQEPIEDFIKYLNTNYEVTEKICNDLRFFIWADGTLDGKGKFENRFDARYFKKNYPEKRRELLQFFEKNKVELIKHFMFVGKHNSRVDYLYHGTTSNGAWMSTKQIIDYNIQNQIDTNKGNSPTLSVGRMSIQAWNVAKSGSESAEKKRGEIQVKYGKLKEDFKEVLKLNSSNKGTLFGDHEEFDISGTLNKNKNHFYWKMIARDLNLNQEELNNLYVVRVSSKVMSSLSKKKVLPKSDAYIIRADLSKSFLLSKEYKLSEDDLVGIIYKKVGRSGISVKRADSKKYTIVKLTVASFEKCFEIEPEIKKIIAGLLLYSKEKDMYKNLEILNKIGISELELINYTNRFIVDKVISCNDPKNVDIIRSTMQERTRTLIEKNLEIKKALFMGEGWYEEPYCINYIFKDGKLSNDVFSEYIITTGSGRSKGNYTIALKPK</sequence>
<gene>
    <name evidence="1" type="primary">aciIR</name>
</gene>
<accession>E3VX92</accession>
<evidence type="ECO:0000313" key="1">
    <source>
        <dbReference type="EMBL" id="ADO24173.1"/>
    </source>
</evidence>
<name>E3VX92_9MICC</name>
<organism evidence="1">
    <name type="scientific">Arthrobacter citreus</name>
    <dbReference type="NCBI Taxonomy" id="1670"/>
    <lineage>
        <taxon>Bacteria</taxon>
        <taxon>Bacillati</taxon>
        <taxon>Actinomycetota</taxon>
        <taxon>Actinomycetes</taxon>
        <taxon>Micrococcales</taxon>
        <taxon>Micrococcaceae</taxon>
        <taxon>Arthrobacter</taxon>
    </lineage>
</organism>
<reference evidence="1" key="1">
    <citation type="submission" date="2010-09" db="EMBL/GenBank/DDBJ databases">
        <title>AciI restriction-modification system.</title>
        <authorList>
            <person name="Heiter D.F."/>
            <person name="Lunnen K.D."/>
            <person name="Wilson G.G."/>
        </authorList>
    </citation>
    <scope>NUCLEOTIDE SEQUENCE</scope>
    <source>
        <strain evidence="1">NEB 577</strain>
    </source>
</reference>
<dbReference type="REBASE" id="21">
    <property type="entry name" value="AciI"/>
</dbReference>
<protein>
    <submittedName>
        <fullName evidence="1">AciI</fullName>
    </submittedName>
</protein>
<dbReference type="SMR" id="E3VX92"/>
<dbReference type="AlphaFoldDB" id="E3VX92"/>
<dbReference type="EMBL" id="HQ327694">
    <property type="protein sequence ID" value="ADO24173.1"/>
    <property type="molecule type" value="Genomic_DNA"/>
</dbReference>